<name>A0A1X7UYN8_AMPQE</name>
<proteinExistence type="predicted"/>
<sequence>MNLLTPYAFKYVSRQLELTAKFEKFNHTSRITTKLPSLASEEIGSVFRQRTAVLQKLVSAWECEKEVHVTDCILSSDDDNDKDDMLDAAVKVPPLQIQQEIEVDIENQYEENSTDGVQYALNKTPSSPSLL</sequence>
<feature type="region of interest" description="Disordered" evidence="1">
    <location>
        <begin position="112"/>
        <end position="131"/>
    </location>
</feature>
<dbReference type="AlphaFoldDB" id="A0A1X7UYN8"/>
<protein>
    <submittedName>
        <fullName evidence="2">Uncharacterized protein</fullName>
    </submittedName>
</protein>
<evidence type="ECO:0000313" key="2">
    <source>
        <dbReference type="EnsemblMetazoa" id="Aqu2.1.32826_001"/>
    </source>
</evidence>
<accession>A0A1X7UYN8</accession>
<dbReference type="InParanoid" id="A0A1X7UYN8"/>
<organism evidence="2">
    <name type="scientific">Amphimedon queenslandica</name>
    <name type="common">Sponge</name>
    <dbReference type="NCBI Taxonomy" id="400682"/>
    <lineage>
        <taxon>Eukaryota</taxon>
        <taxon>Metazoa</taxon>
        <taxon>Porifera</taxon>
        <taxon>Demospongiae</taxon>
        <taxon>Heteroscleromorpha</taxon>
        <taxon>Haplosclerida</taxon>
        <taxon>Niphatidae</taxon>
        <taxon>Amphimedon</taxon>
    </lineage>
</organism>
<reference evidence="2" key="1">
    <citation type="submission" date="2017-05" db="UniProtKB">
        <authorList>
            <consortium name="EnsemblMetazoa"/>
        </authorList>
    </citation>
    <scope>IDENTIFICATION</scope>
</reference>
<feature type="compositionally biased region" description="Polar residues" evidence="1">
    <location>
        <begin position="114"/>
        <end position="131"/>
    </location>
</feature>
<evidence type="ECO:0000256" key="1">
    <source>
        <dbReference type="SAM" id="MobiDB-lite"/>
    </source>
</evidence>
<dbReference type="EnsemblMetazoa" id="Aqu2.1.32826_001">
    <property type="protein sequence ID" value="Aqu2.1.32826_001"/>
    <property type="gene ID" value="Aqu2.1.32826"/>
</dbReference>